<evidence type="ECO:0000313" key="3">
    <source>
        <dbReference type="Proteomes" id="UP001521116"/>
    </source>
</evidence>
<organism evidence="2 3">
    <name type="scientific">Neofusicoccum ribis</name>
    <dbReference type="NCBI Taxonomy" id="45134"/>
    <lineage>
        <taxon>Eukaryota</taxon>
        <taxon>Fungi</taxon>
        <taxon>Dikarya</taxon>
        <taxon>Ascomycota</taxon>
        <taxon>Pezizomycotina</taxon>
        <taxon>Dothideomycetes</taxon>
        <taxon>Dothideomycetes incertae sedis</taxon>
        <taxon>Botryosphaeriales</taxon>
        <taxon>Botryosphaeriaceae</taxon>
        <taxon>Neofusicoccum</taxon>
    </lineage>
</organism>
<reference evidence="2 3" key="1">
    <citation type="submission" date="2024-02" db="EMBL/GenBank/DDBJ databases">
        <title>De novo assembly and annotation of 12 fungi associated with fruit tree decline syndrome in Ontario, Canada.</title>
        <authorList>
            <person name="Sulman M."/>
            <person name="Ellouze W."/>
            <person name="Ilyukhin E."/>
        </authorList>
    </citation>
    <scope>NUCLEOTIDE SEQUENCE [LARGE SCALE GENOMIC DNA]</scope>
    <source>
        <strain evidence="2 3">M1-105</strain>
    </source>
</reference>
<gene>
    <name evidence="2" type="ORF">SLS56_010032</name>
</gene>
<feature type="signal peptide" evidence="1">
    <location>
        <begin position="1"/>
        <end position="19"/>
    </location>
</feature>
<feature type="chain" id="PRO_5046147100" evidence="1">
    <location>
        <begin position="20"/>
        <end position="171"/>
    </location>
</feature>
<name>A0ABR3SFQ1_9PEZI</name>
<keyword evidence="3" id="KW-1185">Reference proteome</keyword>
<dbReference type="Proteomes" id="UP001521116">
    <property type="component" value="Unassembled WGS sequence"/>
</dbReference>
<proteinExistence type="predicted"/>
<evidence type="ECO:0000313" key="2">
    <source>
        <dbReference type="EMBL" id="KAL1619700.1"/>
    </source>
</evidence>
<comment type="caution">
    <text evidence="2">The sequence shown here is derived from an EMBL/GenBank/DDBJ whole genome shotgun (WGS) entry which is preliminary data.</text>
</comment>
<keyword evidence="1" id="KW-0732">Signal</keyword>
<dbReference type="EMBL" id="JAJVDC020000184">
    <property type="protein sequence ID" value="KAL1619700.1"/>
    <property type="molecule type" value="Genomic_DNA"/>
</dbReference>
<accession>A0ABR3SFQ1</accession>
<sequence length="171" mass="18493">MRASTIFATAAAMVSAVSASAIPAFAKRYNVTEAWGSWEITNVTISNHPSSDGINFLVWWDNGYSGPVTCSASDYSLGSNTTWHRCEVRDGHADSFSFNINQNFDQLSLSQDLYQIGSIVHLNGSAPLNITWGYSTAGAEATVDNFYIPVTSVSYTLPNGTVSAPEYSSRK</sequence>
<evidence type="ECO:0000256" key="1">
    <source>
        <dbReference type="SAM" id="SignalP"/>
    </source>
</evidence>
<protein>
    <submittedName>
        <fullName evidence="2">Uncharacterized protein</fullName>
    </submittedName>
</protein>